<dbReference type="OrthoDB" id="1666131at2"/>
<dbReference type="AlphaFoldDB" id="A0A1I3I9P9"/>
<gene>
    <name evidence="2" type="ORF">SAMN04487861_14110</name>
</gene>
<sequence length="160" mass="18045">MCIRCRRQSICRQTGNEPRAGEAGAVTVVMLCLMLVVVLFALAMLHTIHTMQAADEEYQQETQLRLAAEGVTEQAAQLITAHPEQAEVCWGHKRTEIKTAGFCYPDNMAVQVTAVPRQDKLYLLGFARYKEAGARWERHRLVKGVLRKEGTSYVWLGWAP</sequence>
<dbReference type="Proteomes" id="UP000183639">
    <property type="component" value="Unassembled WGS sequence"/>
</dbReference>
<protein>
    <recommendedName>
        <fullName evidence="4">PilX N-terminal</fullName>
    </recommendedName>
</protein>
<evidence type="ECO:0008006" key="4">
    <source>
        <dbReference type="Google" id="ProtNLM"/>
    </source>
</evidence>
<dbReference type="EMBL" id="FOQK01000041">
    <property type="protein sequence ID" value="SFI44646.1"/>
    <property type="molecule type" value="Genomic_DNA"/>
</dbReference>
<keyword evidence="1" id="KW-1133">Transmembrane helix</keyword>
<keyword evidence="1" id="KW-0812">Transmembrane</keyword>
<organism evidence="2 3">
    <name type="scientific">Selenomonas ruminantium</name>
    <dbReference type="NCBI Taxonomy" id="971"/>
    <lineage>
        <taxon>Bacteria</taxon>
        <taxon>Bacillati</taxon>
        <taxon>Bacillota</taxon>
        <taxon>Negativicutes</taxon>
        <taxon>Selenomonadales</taxon>
        <taxon>Selenomonadaceae</taxon>
        <taxon>Selenomonas</taxon>
    </lineage>
</organism>
<name>A0A1I3I9P9_SELRU</name>
<evidence type="ECO:0000313" key="2">
    <source>
        <dbReference type="EMBL" id="SFI44646.1"/>
    </source>
</evidence>
<dbReference type="RefSeq" id="WP_143092228.1">
    <property type="nucleotide sequence ID" value="NZ_FOQK01000041.1"/>
</dbReference>
<accession>A0A1I3I9P9</accession>
<proteinExistence type="predicted"/>
<evidence type="ECO:0000313" key="3">
    <source>
        <dbReference type="Proteomes" id="UP000183639"/>
    </source>
</evidence>
<reference evidence="2 3" key="1">
    <citation type="submission" date="2016-10" db="EMBL/GenBank/DDBJ databases">
        <authorList>
            <person name="de Groot N.N."/>
        </authorList>
    </citation>
    <scope>NUCLEOTIDE SEQUENCE [LARGE SCALE GENOMIC DNA]</scope>
    <source>
        <strain evidence="2 3">Z108</strain>
    </source>
</reference>
<evidence type="ECO:0000256" key="1">
    <source>
        <dbReference type="SAM" id="Phobius"/>
    </source>
</evidence>
<feature type="transmembrane region" description="Helical" evidence="1">
    <location>
        <begin position="23"/>
        <end position="45"/>
    </location>
</feature>
<keyword evidence="1" id="KW-0472">Membrane</keyword>